<feature type="chain" id="PRO_5045875542" evidence="3">
    <location>
        <begin position="28"/>
        <end position="237"/>
    </location>
</feature>
<name>A0ABS5L950_9ACTN</name>
<evidence type="ECO:0000313" key="5">
    <source>
        <dbReference type="EMBL" id="MBS2554610.1"/>
    </source>
</evidence>
<dbReference type="Proteomes" id="UP000730482">
    <property type="component" value="Unassembled WGS sequence"/>
</dbReference>
<feature type="region of interest" description="Disordered" evidence="2">
    <location>
        <begin position="47"/>
        <end position="102"/>
    </location>
</feature>
<accession>A0ABS5L950</accession>
<reference evidence="5 6" key="1">
    <citation type="submission" date="2020-02" db="EMBL/GenBank/DDBJ databases">
        <title>Acidophilic actinobacteria isolated from forest soil.</title>
        <authorList>
            <person name="Golinska P."/>
        </authorList>
    </citation>
    <scope>NUCLEOTIDE SEQUENCE [LARGE SCALE GENOMIC DNA]</scope>
    <source>
        <strain evidence="5 6">NL8</strain>
    </source>
</reference>
<dbReference type="Pfam" id="PF11611">
    <property type="entry name" value="DUF4352"/>
    <property type="match status" value="1"/>
</dbReference>
<keyword evidence="1 3" id="KW-0732">Signal</keyword>
<evidence type="ECO:0000256" key="2">
    <source>
        <dbReference type="SAM" id="MobiDB-lite"/>
    </source>
</evidence>
<dbReference type="InterPro" id="IPR029050">
    <property type="entry name" value="Immunoprotect_excell_Ig-like"/>
</dbReference>
<dbReference type="Gene3D" id="2.60.40.1240">
    <property type="match status" value="1"/>
</dbReference>
<feature type="signal peptide" evidence="3">
    <location>
        <begin position="1"/>
        <end position="27"/>
    </location>
</feature>
<feature type="domain" description="DUF4352" evidence="4">
    <location>
        <begin position="102"/>
        <end position="226"/>
    </location>
</feature>
<evidence type="ECO:0000313" key="6">
    <source>
        <dbReference type="Proteomes" id="UP000730482"/>
    </source>
</evidence>
<keyword evidence="6" id="KW-1185">Reference proteome</keyword>
<sequence>MPLRALLAAGMVALAAAGCASQGTVSAQTGPGATGSAALASAFGPASSAASASSTDTGSVSGSPSGSASTSDQDSSSVTSSDTDSPAAPASTSSPTTNAPMYKLTDTVTEGGFKLKINSIQLPWNPPAGSQFTPAPARAWLLMDFQVTNVSGQQSMFDTIGAFDLRDNTNASHLTSIVPGDTLPAAKKFEDQEVAPGATVGGEVVFDVPANGAPFRLIFSGNMWHASQTPPVISLSK</sequence>
<evidence type="ECO:0000259" key="4">
    <source>
        <dbReference type="Pfam" id="PF11611"/>
    </source>
</evidence>
<dbReference type="PROSITE" id="PS51257">
    <property type="entry name" value="PROKAR_LIPOPROTEIN"/>
    <property type="match status" value="1"/>
</dbReference>
<dbReference type="InterPro" id="IPR029051">
    <property type="entry name" value="DUF4352"/>
</dbReference>
<dbReference type="RefSeq" id="WP_212022220.1">
    <property type="nucleotide sequence ID" value="NZ_JAAFYZ010000415.1"/>
</dbReference>
<comment type="caution">
    <text evidence="5">The sequence shown here is derived from an EMBL/GenBank/DDBJ whole genome shotgun (WGS) entry which is preliminary data.</text>
</comment>
<evidence type="ECO:0000256" key="3">
    <source>
        <dbReference type="SAM" id="SignalP"/>
    </source>
</evidence>
<evidence type="ECO:0000256" key="1">
    <source>
        <dbReference type="ARBA" id="ARBA00022729"/>
    </source>
</evidence>
<protein>
    <submittedName>
        <fullName evidence="5">DUF4352 domain-containing protein</fullName>
    </submittedName>
</protein>
<feature type="compositionally biased region" description="Low complexity" evidence="2">
    <location>
        <begin position="47"/>
        <end position="97"/>
    </location>
</feature>
<gene>
    <name evidence="5" type="ORF">KGQ19_47925</name>
</gene>
<organism evidence="5 6">
    <name type="scientific">Catenulispora pinistramenti</name>
    <dbReference type="NCBI Taxonomy" id="2705254"/>
    <lineage>
        <taxon>Bacteria</taxon>
        <taxon>Bacillati</taxon>
        <taxon>Actinomycetota</taxon>
        <taxon>Actinomycetes</taxon>
        <taxon>Catenulisporales</taxon>
        <taxon>Catenulisporaceae</taxon>
        <taxon>Catenulispora</taxon>
    </lineage>
</organism>
<proteinExistence type="predicted"/>
<dbReference type="EMBL" id="JAAFYZ010000415">
    <property type="protein sequence ID" value="MBS2554610.1"/>
    <property type="molecule type" value="Genomic_DNA"/>
</dbReference>